<dbReference type="Proteomes" id="UP000036850">
    <property type="component" value="Unassembled WGS sequence"/>
</dbReference>
<evidence type="ECO:0000313" key="2">
    <source>
        <dbReference type="EMBL" id="KNC66333.1"/>
    </source>
</evidence>
<feature type="chain" id="PRO_5005537635" description="Lipoprotein" evidence="1">
    <location>
        <begin position="18"/>
        <end position="148"/>
    </location>
</feature>
<accession>A0A0L0ER13</accession>
<evidence type="ECO:0000313" key="3">
    <source>
        <dbReference type="Proteomes" id="UP000036850"/>
    </source>
</evidence>
<proteinExistence type="predicted"/>
<dbReference type="AlphaFoldDB" id="A0A0L0ER13"/>
<dbReference type="EMBL" id="LFZX01000162">
    <property type="protein sequence ID" value="KNC66333.1"/>
    <property type="molecule type" value="Genomic_DNA"/>
</dbReference>
<keyword evidence="1" id="KW-0732">Signal</keyword>
<sequence length="148" mass="16162">MKALTSLLTIPTLLLLAACGSDSQQTELPQCDDEDVMELVHDIVKDEVKSQLFEVMLAQAGKSGEITYERAVEVKGRSTELATVLDAVDEAVEQQDLRYSEIAQSSEDTALQKVWCSANMMSPGAEKPAIINYTALYSGDDVEVLVTF</sequence>
<gene>
    <name evidence="2" type="ORF">AC626_17585</name>
</gene>
<feature type="signal peptide" evidence="1">
    <location>
        <begin position="1"/>
        <end position="17"/>
    </location>
</feature>
<evidence type="ECO:0000256" key="1">
    <source>
        <dbReference type="SAM" id="SignalP"/>
    </source>
</evidence>
<comment type="caution">
    <text evidence="2">The sequence shown here is derived from an EMBL/GenBank/DDBJ whole genome shotgun (WGS) entry which is preliminary data.</text>
</comment>
<organism evidence="2 3">
    <name type="scientific">Pseudoalteromonas rubra</name>
    <dbReference type="NCBI Taxonomy" id="43658"/>
    <lineage>
        <taxon>Bacteria</taxon>
        <taxon>Pseudomonadati</taxon>
        <taxon>Pseudomonadota</taxon>
        <taxon>Gammaproteobacteria</taxon>
        <taxon>Alteromonadales</taxon>
        <taxon>Pseudoalteromonadaceae</taxon>
        <taxon>Pseudoalteromonas</taxon>
    </lineage>
</organism>
<dbReference type="OrthoDB" id="6290425at2"/>
<evidence type="ECO:0008006" key="4">
    <source>
        <dbReference type="Google" id="ProtNLM"/>
    </source>
</evidence>
<dbReference type="PATRIC" id="fig|43658.6.peg.2792"/>
<dbReference type="PROSITE" id="PS51257">
    <property type="entry name" value="PROKAR_LIPOPROTEIN"/>
    <property type="match status" value="1"/>
</dbReference>
<name>A0A0L0ER13_9GAMM</name>
<reference evidence="3" key="1">
    <citation type="submission" date="2015-07" db="EMBL/GenBank/DDBJ databases">
        <title>Draft genome sequence of a Pseudoalteromonas rubra strain, OCN096, isolated from Kaneohe Bay, Oahu, Hawaii.</title>
        <authorList>
            <person name="Beurmann S."/>
            <person name="Ushijima B."/>
            <person name="Belcaid M."/>
            <person name="Callahan S.M."/>
            <person name="Aeby G.S."/>
        </authorList>
    </citation>
    <scope>NUCLEOTIDE SEQUENCE [LARGE SCALE GENOMIC DNA]</scope>
    <source>
        <strain evidence="3">OCN096</strain>
    </source>
</reference>
<protein>
    <recommendedName>
        <fullName evidence="4">Lipoprotein</fullName>
    </recommendedName>
</protein>